<proteinExistence type="inferred from homology"/>
<feature type="compositionally biased region" description="Polar residues" evidence="6">
    <location>
        <begin position="1494"/>
        <end position="1505"/>
    </location>
</feature>
<keyword evidence="11" id="KW-1185">Reference proteome</keyword>
<keyword evidence="5" id="KW-0175">Coiled coil</keyword>
<evidence type="ECO:0000256" key="6">
    <source>
        <dbReference type="SAM" id="MobiDB-lite"/>
    </source>
</evidence>
<feature type="region of interest" description="Disordered" evidence="6">
    <location>
        <begin position="579"/>
        <end position="610"/>
    </location>
</feature>
<feature type="domain" description="PPPDE" evidence="7">
    <location>
        <begin position="5"/>
        <end position="138"/>
    </location>
</feature>
<keyword evidence="3" id="KW-0677">Repeat</keyword>
<name>A0A6A3TGM1_9STRA</name>
<dbReference type="SUPFAM" id="SSF52540">
    <property type="entry name" value="P-loop containing nucleoside triphosphate hydrolases"/>
    <property type="match status" value="1"/>
</dbReference>
<dbReference type="GO" id="GO:0006508">
    <property type="term" value="P:proteolysis"/>
    <property type="evidence" value="ECO:0007669"/>
    <property type="project" value="UniProtKB-KW"/>
</dbReference>
<feature type="region of interest" description="Disordered" evidence="6">
    <location>
        <begin position="705"/>
        <end position="728"/>
    </location>
</feature>
<feature type="region of interest" description="Disordered" evidence="6">
    <location>
        <begin position="168"/>
        <end position="192"/>
    </location>
</feature>
<evidence type="ECO:0000256" key="5">
    <source>
        <dbReference type="SAM" id="Coils"/>
    </source>
</evidence>
<evidence type="ECO:0000256" key="4">
    <source>
        <dbReference type="ARBA" id="ARBA00022801"/>
    </source>
</evidence>
<evidence type="ECO:0000259" key="7">
    <source>
        <dbReference type="PROSITE" id="PS51858"/>
    </source>
</evidence>
<dbReference type="PROSITE" id="PS51858">
    <property type="entry name" value="PPPDE"/>
    <property type="match status" value="1"/>
</dbReference>
<reference evidence="11 12" key="1">
    <citation type="submission" date="2018-08" db="EMBL/GenBank/DDBJ databases">
        <title>Genomic investigation of the strawberry pathogen Phytophthora fragariae indicates pathogenicity is determined by transcriptional variation in three key races.</title>
        <authorList>
            <person name="Adams T.M."/>
            <person name="Armitage A.D."/>
            <person name="Sobczyk M.K."/>
            <person name="Bates H.J."/>
            <person name="Dunwell J.M."/>
            <person name="Nellist C.F."/>
            <person name="Harrison R.J."/>
        </authorList>
    </citation>
    <scope>NUCLEOTIDE SEQUENCE [LARGE SCALE GENOMIC DNA]</scope>
    <source>
        <strain evidence="10 11">NOV-27</strain>
        <strain evidence="9 12">NOV-5</strain>
        <strain evidence="8 13">NOV-71</strain>
    </source>
</reference>
<feature type="region of interest" description="Disordered" evidence="6">
    <location>
        <begin position="1483"/>
        <end position="1618"/>
    </location>
</feature>
<evidence type="ECO:0000313" key="8">
    <source>
        <dbReference type="EMBL" id="KAE9136860.1"/>
    </source>
</evidence>
<dbReference type="PANTHER" id="PTHR19860:SF40">
    <property type="entry name" value="WD40 REPEAT-CONTAINING PROTEIN"/>
    <property type="match status" value="1"/>
</dbReference>
<protein>
    <recommendedName>
        <fullName evidence="7">PPPDE domain-containing protein</fullName>
    </recommendedName>
</protein>
<feature type="compositionally biased region" description="Basic and acidic residues" evidence="6">
    <location>
        <begin position="1598"/>
        <end position="1609"/>
    </location>
</feature>
<dbReference type="InterPro" id="IPR008580">
    <property type="entry name" value="PPPDE_dom"/>
</dbReference>
<comment type="similarity">
    <text evidence="1">Belongs to the DeSI family.</text>
</comment>
<dbReference type="Proteomes" id="UP000433483">
    <property type="component" value="Unassembled WGS sequence"/>
</dbReference>
<comment type="caution">
    <text evidence="8">The sequence shown here is derived from an EMBL/GenBank/DDBJ whole genome shotgun (WGS) entry which is preliminary data.</text>
</comment>
<feature type="compositionally biased region" description="Acidic residues" evidence="6">
    <location>
        <begin position="1384"/>
        <end position="1398"/>
    </location>
</feature>
<evidence type="ECO:0000256" key="2">
    <source>
        <dbReference type="ARBA" id="ARBA00022670"/>
    </source>
</evidence>
<dbReference type="Gene3D" id="3.40.50.300">
    <property type="entry name" value="P-loop containing nucleotide triphosphate hydrolases"/>
    <property type="match status" value="1"/>
</dbReference>
<dbReference type="GO" id="GO:0008233">
    <property type="term" value="F:peptidase activity"/>
    <property type="evidence" value="ECO:0007669"/>
    <property type="project" value="UniProtKB-KW"/>
</dbReference>
<feature type="region of interest" description="Disordered" evidence="6">
    <location>
        <begin position="1375"/>
        <end position="1403"/>
    </location>
</feature>
<feature type="compositionally biased region" description="Acidic residues" evidence="6">
    <location>
        <begin position="1540"/>
        <end position="1560"/>
    </location>
</feature>
<keyword evidence="4" id="KW-0378">Hydrolase</keyword>
<dbReference type="EMBL" id="QXFZ01000052">
    <property type="protein sequence ID" value="KAE9136860.1"/>
    <property type="molecule type" value="Genomic_DNA"/>
</dbReference>
<evidence type="ECO:0000256" key="3">
    <source>
        <dbReference type="ARBA" id="ARBA00022737"/>
    </source>
</evidence>
<dbReference type="Gene3D" id="3.90.1720.30">
    <property type="entry name" value="PPPDE domains"/>
    <property type="match status" value="1"/>
</dbReference>
<dbReference type="InterPro" id="IPR051191">
    <property type="entry name" value="DCAF12"/>
</dbReference>
<dbReference type="SMART" id="SM01179">
    <property type="entry name" value="DUF862"/>
    <property type="match status" value="1"/>
</dbReference>
<feature type="coiled-coil region" evidence="5">
    <location>
        <begin position="1407"/>
        <end position="1434"/>
    </location>
</feature>
<dbReference type="EMBL" id="QXGA01000187">
    <property type="protein sequence ID" value="KAE9150476.1"/>
    <property type="molecule type" value="Genomic_DNA"/>
</dbReference>
<dbReference type="Proteomes" id="UP000441208">
    <property type="component" value="Unassembled WGS sequence"/>
</dbReference>
<evidence type="ECO:0000313" key="9">
    <source>
        <dbReference type="EMBL" id="KAE9150476.1"/>
    </source>
</evidence>
<feature type="region of interest" description="Disordered" evidence="6">
    <location>
        <begin position="953"/>
        <end position="986"/>
    </location>
</feature>
<dbReference type="InterPro" id="IPR042266">
    <property type="entry name" value="PPPDE_sf"/>
</dbReference>
<feature type="coiled-coil region" evidence="5">
    <location>
        <begin position="1340"/>
        <end position="1367"/>
    </location>
</feature>
<feature type="compositionally biased region" description="Polar residues" evidence="6">
    <location>
        <begin position="953"/>
        <end position="968"/>
    </location>
</feature>
<accession>A0A6A3TGM1</accession>
<evidence type="ECO:0000313" key="13">
    <source>
        <dbReference type="Proteomes" id="UP000441208"/>
    </source>
</evidence>
<dbReference type="OrthoDB" id="2325716at2759"/>
<keyword evidence="2" id="KW-0645">Protease</keyword>
<feature type="compositionally biased region" description="Polar residues" evidence="6">
    <location>
        <begin position="1256"/>
        <end position="1271"/>
    </location>
</feature>
<dbReference type="Proteomes" id="UP000440732">
    <property type="component" value="Unassembled WGS sequence"/>
</dbReference>
<dbReference type="EMBL" id="QXGB01000048">
    <property type="protein sequence ID" value="KAE9234395.1"/>
    <property type="molecule type" value="Genomic_DNA"/>
</dbReference>
<organism evidence="8 13">
    <name type="scientific">Phytophthora fragariae</name>
    <dbReference type="NCBI Taxonomy" id="53985"/>
    <lineage>
        <taxon>Eukaryota</taxon>
        <taxon>Sar</taxon>
        <taxon>Stramenopiles</taxon>
        <taxon>Oomycota</taxon>
        <taxon>Peronosporomycetes</taxon>
        <taxon>Peronosporales</taxon>
        <taxon>Peronosporaceae</taxon>
        <taxon>Phytophthora</taxon>
    </lineage>
</organism>
<dbReference type="InterPro" id="IPR027417">
    <property type="entry name" value="P-loop_NTPase"/>
</dbReference>
<dbReference type="PANTHER" id="PTHR19860">
    <property type="entry name" value="DDB1- AND CUL4-ASSOCIATED FACTOR 12-RELATED"/>
    <property type="match status" value="1"/>
</dbReference>
<sequence length="1618" mass="179917">MAPRTAVTLNIYDLVEANGFMAPLGLGIFHSGVEIAGQEFSYASGAGVFSSTPKEAPGAKFRESVAMGYFEGGFQEAHRLAYSLSSDFEGDAYNLFTKNCNTFADALCQLLLGKAIPSYVNRAAYLGSFLSCLMPADMTDQAPVGDPNAPSRLTSGAPRRSDFVYTPFAGSGQSVGGTADSSSSTESSTLADRREKVRLAALRRMGEHGQRLSSRGFRELCLYSVNGTVVSARRHGEAAVADGSAAFDDADGGVTSTPPRVESTIVNRETATHLAFAKSRKEDFVYAPTSHYFHILNDHCQWDHEVRSALLAVVGQPGDGKSALLANWAEERRRSVKGERELIYEHYCGCSYDSVKLSLFLFRFMNQLKISYSLRDFELPREHEEEKLKFSFSRCLEAAVGKGEHTTGSASKRKRIILVLDGIDCIRTEDGGDSLSWLPNNFPAGVRIIVSSTQIGTKGKPHFRRCQKIVRQPAVYDSDGDLIYETTLPPRDKESHTIRELRRRNAAFMVAEPLDEVSCSAILEMYEQRFSRELDPEEKQLIVAARGSSSPLYWNVILLNDLFAELEERTAFLEAAASSSSNGGAPLFTSDRSGVDQNGGARSSIKGAPVELSGANNNNGLSSKLNATNIPIDIEDIESLQVTIEQRSLLIRHTLSLLAVSRYGLSENDFVRLFGESISRSICQRLLALLKPHLMTIRRYDCGPGSQNPGSSISASVGNSNKESGNQDNGGEPVVLYDLSHNQLRILTRYGFLLDDQLRGCYYRELAVYFEAMEACQRRVDELPVQLERCSMWGVLQSSLVNMKMFQLWWTERNRQEFFFYWMVLSSNCSMHDPVDDFIRSLDEYIAQESPSMEQLLSIFLTITDFLRAWQKIDESRVVNLVLNRPKPPQLQEFLASLGTFSTSNLSESEAERVQKEIEALVIHPDDGYYVRRWLWTQFPLIGTAFESRVFRSTGSSRTPADGDSTSGTRDESIGSECSGPGEKAFSTKTGAAKKALNSPVGVVLPKGIIKAKKTLVPTKRRPQHKVSTSLALESVTEEIGALEFLSAETGEGSVSKLESQLMELRMKYDRKKFLAREKNEALKSVESRVQDAKAEITAAGQSATQIDDLLENIRNVNDEATLGRQRSEYYKLILRHCELNPARDPKTIETAETTVAKLKREIVDLQQKTQVVSYEKRLASLDVPKLAQVAQDKASIHQEALSRLRWRQELDRRLYYASLSTKDSGQITLKPSATVSNSSPKKDPPHSSSAHSKSTRNSVTFTADDSTQTAPVDPNFFRAKDKLFHMKETSLARQKNAENLQLYVGSAYKDDGILGALRQVGINKPEEALLCWQNQLDHSVQLEEEEKQAEQRVLEYREKLELLQTQFVNLKLSGSSSGRVEGSTEDDASSANGDDEAAASKTSVNVKMLEKQLAEVKAVKQKKKERVARLRSLHEKLQLGLLHIAQLLGVTSVQQLNALEVVDSIEKVVRVALGDEAHLQAAPSPSFRHKNSTRMVNVPGQTGDSMGLPSDTRSDDDKVRYNIRVSRSEKRQMNPYVDAEFDDDEHEDDFDEDDGDDHEDAGNNAEHSDDREGSPGKVRASSAHNDSNTVKKRRDIKNRSKLELEKKRAAQKKKTKD</sequence>
<feature type="compositionally biased region" description="Basic and acidic residues" evidence="6">
    <location>
        <begin position="1513"/>
        <end position="1533"/>
    </location>
</feature>
<evidence type="ECO:0000313" key="10">
    <source>
        <dbReference type="EMBL" id="KAE9234395.1"/>
    </source>
</evidence>
<dbReference type="Pfam" id="PF05903">
    <property type="entry name" value="Peptidase_C97"/>
    <property type="match status" value="1"/>
</dbReference>
<feature type="region of interest" description="Disordered" evidence="6">
    <location>
        <begin position="1228"/>
        <end position="1274"/>
    </location>
</feature>
<gene>
    <name evidence="10" type="ORF">PF005_g1922</name>
    <name evidence="9" type="ORF">PF006_g5146</name>
    <name evidence="8" type="ORF">PF007_g2039</name>
</gene>
<evidence type="ECO:0000256" key="1">
    <source>
        <dbReference type="ARBA" id="ARBA00008140"/>
    </source>
</evidence>
<evidence type="ECO:0000313" key="11">
    <source>
        <dbReference type="Proteomes" id="UP000433483"/>
    </source>
</evidence>
<evidence type="ECO:0000313" key="12">
    <source>
        <dbReference type="Proteomes" id="UP000440732"/>
    </source>
</evidence>